<sequence length="371" mass="39502">MLGTNGEGHVPIGHRVALWRHRRGVTVTEMASCSSLTEQLIRDVETGVDWVDRHRVLYSLAAGLRLDPSELTGQPYEPHGTRHGVVRAAAWHLRRHVVQAGPRTRSSARGLEELRAGAEDVRAAQAAGDDHALALRLPALLELADRACAEGGEGPDARAARTVAYVAAAGLLRRLGYRDLAWSLLHRAGPGADGDQLSASEEIRLLTSMGLPETAADRATQHLATMLSVELLCAAALAHASAGRRHQAEALLGQAGDRVDGEVEAAEVAVATAGSAMQFGVLDEVLEMEAAAVSMPPARRADLLLFAAQARARGTDADRAAESLAAAEDTAPLYIRLDPLARELLHTLRSRVRDANGTGLLVRMVGRFGMM</sequence>
<gene>
    <name evidence="1" type="ORF">AN221_13600</name>
</gene>
<dbReference type="SUPFAM" id="SSF47413">
    <property type="entry name" value="lambda repressor-like DNA-binding domains"/>
    <property type="match status" value="1"/>
</dbReference>
<reference evidence="1 2" key="1">
    <citation type="journal article" date="2016" name="Front. Microbiol.">
        <title>Comparative Genomics Analysis of Streptomyces Species Reveals Their Adaptation to the Marine Environment and Their Diversity at the Genomic Level.</title>
        <authorList>
            <person name="Tian X."/>
            <person name="Zhang Z."/>
            <person name="Yang T."/>
            <person name="Chen M."/>
            <person name="Li J."/>
            <person name="Chen F."/>
            <person name="Yang J."/>
            <person name="Li W."/>
            <person name="Zhang B."/>
            <person name="Zhang Z."/>
            <person name="Wu J."/>
            <person name="Zhang C."/>
            <person name="Long L."/>
            <person name="Xiao J."/>
        </authorList>
    </citation>
    <scope>NUCLEOTIDE SEQUENCE [LARGE SCALE GENOMIC DNA]</scope>
    <source>
        <strain evidence="1 2">SCSIO M10372</strain>
    </source>
</reference>
<comment type="caution">
    <text evidence="1">The sequence shown here is derived from an EMBL/GenBank/DDBJ whole genome shotgun (WGS) entry which is preliminary data.</text>
</comment>
<dbReference type="Proteomes" id="UP000175971">
    <property type="component" value="Unassembled WGS sequence"/>
</dbReference>
<dbReference type="EMBL" id="LJGZ01000027">
    <property type="protein sequence ID" value="OEV20245.1"/>
    <property type="molecule type" value="Genomic_DNA"/>
</dbReference>
<protein>
    <recommendedName>
        <fullName evidence="3">DNA-binding protein</fullName>
    </recommendedName>
</protein>
<evidence type="ECO:0000313" key="1">
    <source>
        <dbReference type="EMBL" id="OEV20245.1"/>
    </source>
</evidence>
<dbReference type="OrthoDB" id="4030084at2"/>
<dbReference type="InterPro" id="IPR010982">
    <property type="entry name" value="Lambda_DNA-bd_dom_sf"/>
</dbReference>
<dbReference type="AlphaFoldDB" id="A0A1E7LVK5"/>
<dbReference type="RefSeq" id="WP_070201222.1">
    <property type="nucleotide sequence ID" value="NZ_LJGZ01000027.1"/>
</dbReference>
<dbReference type="Gene3D" id="1.10.260.40">
    <property type="entry name" value="lambda repressor-like DNA-binding domains"/>
    <property type="match status" value="1"/>
</dbReference>
<keyword evidence="2" id="KW-1185">Reference proteome</keyword>
<organism evidence="1 2">
    <name type="scientific">Streptomyces nanshensis</name>
    <dbReference type="NCBI Taxonomy" id="518642"/>
    <lineage>
        <taxon>Bacteria</taxon>
        <taxon>Bacillati</taxon>
        <taxon>Actinomycetota</taxon>
        <taxon>Actinomycetes</taxon>
        <taxon>Kitasatosporales</taxon>
        <taxon>Streptomycetaceae</taxon>
        <taxon>Streptomyces</taxon>
    </lineage>
</organism>
<accession>A0A1E7LVK5</accession>
<proteinExistence type="predicted"/>
<dbReference type="GO" id="GO:0003677">
    <property type="term" value="F:DNA binding"/>
    <property type="evidence" value="ECO:0007669"/>
    <property type="project" value="InterPro"/>
</dbReference>
<evidence type="ECO:0008006" key="3">
    <source>
        <dbReference type="Google" id="ProtNLM"/>
    </source>
</evidence>
<evidence type="ECO:0000313" key="2">
    <source>
        <dbReference type="Proteomes" id="UP000175971"/>
    </source>
</evidence>
<dbReference type="PATRIC" id="fig|518642.7.peg.5372"/>
<name>A0A1E7LVK5_9ACTN</name>